<dbReference type="AlphaFoldDB" id="A0A6I4T256"/>
<comment type="caution">
    <text evidence="2">The sequence shown here is derived from an EMBL/GenBank/DDBJ whole genome shotgun (WGS) entry which is preliminary data.</text>
</comment>
<dbReference type="Proteomes" id="UP000438476">
    <property type="component" value="Unassembled WGS sequence"/>
</dbReference>
<dbReference type="EMBL" id="WTYT01000002">
    <property type="protein sequence ID" value="MXO64986.1"/>
    <property type="molecule type" value="Genomic_DNA"/>
</dbReference>
<feature type="compositionally biased region" description="Basic and acidic residues" evidence="1">
    <location>
        <begin position="275"/>
        <end position="285"/>
    </location>
</feature>
<sequence length="295" mass="31669">MIILVAVLFFCLGAGLAGYFAWRGGMFEFGSPDLINVRQESADTQPEAASSPNPEPSATAATEPVTAGDAAKTRQAMAKVAQQQGGLDQRVAAMEQRLTRLDLQAQAAAGNAARAEGLLIAFATRRAIERGAPLGYLADQLRLRFGDARPNAVRKVIEISQDPVTLDQLVAQLEGLSSKLVQAPDNEGTWDWLSRELSDLFVIRAETSPSPAPQQRLDRARLFLESGRINSAIGEVSNLPNASEASAWIDAAQRYAAGQEALDLLETTAILEPRELRNGAGERVEQPSPIGDVRP</sequence>
<reference evidence="2 3" key="1">
    <citation type="submission" date="2019-12" db="EMBL/GenBank/DDBJ databases">
        <title>Genomic-based taxomic classification of the family Erythrobacteraceae.</title>
        <authorList>
            <person name="Xu L."/>
        </authorList>
    </citation>
    <scope>NUCLEOTIDE SEQUENCE [LARGE SCALE GENOMIC DNA]</scope>
    <source>
        <strain evidence="2 3">LMG 29518</strain>
    </source>
</reference>
<keyword evidence="3" id="KW-1185">Reference proteome</keyword>
<feature type="compositionally biased region" description="Low complexity" evidence="1">
    <location>
        <begin position="46"/>
        <end position="67"/>
    </location>
</feature>
<evidence type="ECO:0000313" key="2">
    <source>
        <dbReference type="EMBL" id="MXO64986.1"/>
    </source>
</evidence>
<dbReference type="OrthoDB" id="7432270at2"/>
<proteinExistence type="predicted"/>
<evidence type="ECO:0000313" key="3">
    <source>
        <dbReference type="Proteomes" id="UP000438476"/>
    </source>
</evidence>
<organism evidence="2 3">
    <name type="scientific">Altericroceibacterium endophyticum</name>
    <dbReference type="NCBI Taxonomy" id="1808508"/>
    <lineage>
        <taxon>Bacteria</taxon>
        <taxon>Pseudomonadati</taxon>
        <taxon>Pseudomonadota</taxon>
        <taxon>Alphaproteobacteria</taxon>
        <taxon>Sphingomonadales</taxon>
        <taxon>Erythrobacteraceae</taxon>
        <taxon>Altericroceibacterium</taxon>
    </lineage>
</organism>
<protein>
    <submittedName>
        <fullName evidence="2">Uncharacterized protein</fullName>
    </submittedName>
</protein>
<evidence type="ECO:0000256" key="1">
    <source>
        <dbReference type="SAM" id="MobiDB-lite"/>
    </source>
</evidence>
<feature type="region of interest" description="Disordered" evidence="1">
    <location>
        <begin position="275"/>
        <end position="295"/>
    </location>
</feature>
<accession>A0A6I4T256</accession>
<name>A0A6I4T256_9SPHN</name>
<feature type="region of interest" description="Disordered" evidence="1">
    <location>
        <begin position="40"/>
        <end position="68"/>
    </location>
</feature>
<gene>
    <name evidence="2" type="ORF">GRI91_04395</name>
</gene>